<evidence type="ECO:0000256" key="5">
    <source>
        <dbReference type="ARBA" id="ARBA00022984"/>
    </source>
</evidence>
<dbReference type="AlphaFoldDB" id="A0A1F4W3T8"/>
<dbReference type="Pfam" id="PF03023">
    <property type="entry name" value="MurJ"/>
    <property type="match status" value="1"/>
</dbReference>
<feature type="transmembrane region" description="Helical" evidence="8">
    <location>
        <begin position="189"/>
        <end position="211"/>
    </location>
</feature>
<comment type="pathway">
    <text evidence="8">Cell wall biogenesis; peptidoglycan biosynthesis.</text>
</comment>
<keyword evidence="3 8" id="KW-0812">Transmembrane</keyword>
<dbReference type="GO" id="GO:0008360">
    <property type="term" value="P:regulation of cell shape"/>
    <property type="evidence" value="ECO:0007669"/>
    <property type="project" value="UniProtKB-UniRule"/>
</dbReference>
<evidence type="ECO:0000256" key="7">
    <source>
        <dbReference type="ARBA" id="ARBA00023136"/>
    </source>
</evidence>
<dbReference type="UniPathway" id="UPA00219"/>
<dbReference type="GO" id="GO:0009252">
    <property type="term" value="P:peptidoglycan biosynthetic process"/>
    <property type="evidence" value="ECO:0007669"/>
    <property type="project" value="UniProtKB-UniRule"/>
</dbReference>
<feature type="transmembrane region" description="Helical" evidence="8">
    <location>
        <begin position="37"/>
        <end position="55"/>
    </location>
</feature>
<comment type="similarity">
    <text evidence="8 9">Belongs to the MurJ/MviN family.</text>
</comment>
<evidence type="ECO:0000313" key="10">
    <source>
        <dbReference type="EMBL" id="OGC64071.1"/>
    </source>
</evidence>
<dbReference type="InterPro" id="IPR004268">
    <property type="entry name" value="MurJ"/>
</dbReference>
<dbReference type="InterPro" id="IPR051050">
    <property type="entry name" value="Lipid_II_flippase_MurJ/MviN"/>
</dbReference>
<dbReference type="GO" id="GO:0005886">
    <property type="term" value="C:plasma membrane"/>
    <property type="evidence" value="ECO:0007669"/>
    <property type="project" value="UniProtKB-SubCell"/>
</dbReference>
<dbReference type="EMBL" id="MEVV01000002">
    <property type="protein sequence ID" value="OGC64071.1"/>
    <property type="molecule type" value="Genomic_DNA"/>
</dbReference>
<comment type="caution">
    <text evidence="10">The sequence shown here is derived from an EMBL/GenBank/DDBJ whole genome shotgun (WGS) entry which is preliminary data.</text>
</comment>
<dbReference type="GO" id="GO:0015648">
    <property type="term" value="F:lipid-linked peptidoglycan transporter activity"/>
    <property type="evidence" value="ECO:0007669"/>
    <property type="project" value="UniProtKB-UniRule"/>
</dbReference>
<evidence type="ECO:0000256" key="1">
    <source>
        <dbReference type="ARBA" id="ARBA00004651"/>
    </source>
</evidence>
<keyword evidence="8 9" id="KW-0813">Transport</keyword>
<dbReference type="GO" id="GO:0034204">
    <property type="term" value="P:lipid translocation"/>
    <property type="evidence" value="ECO:0007669"/>
    <property type="project" value="TreeGrafter"/>
</dbReference>
<dbReference type="GO" id="GO:0071555">
    <property type="term" value="P:cell wall organization"/>
    <property type="evidence" value="ECO:0007669"/>
    <property type="project" value="UniProtKB-UniRule"/>
</dbReference>
<feature type="transmembrane region" description="Helical" evidence="8">
    <location>
        <begin position="438"/>
        <end position="462"/>
    </location>
</feature>
<name>A0A1F4W3T8_UNCKA</name>
<dbReference type="PANTHER" id="PTHR47019:SF1">
    <property type="entry name" value="LIPID II FLIPPASE MURJ"/>
    <property type="match status" value="1"/>
</dbReference>
<evidence type="ECO:0000256" key="9">
    <source>
        <dbReference type="PIRNR" id="PIRNR002869"/>
    </source>
</evidence>
<gene>
    <name evidence="8" type="primary">murJ</name>
    <name evidence="10" type="ORF">A2399_00070</name>
</gene>
<feature type="transmembrane region" description="Helical" evidence="8">
    <location>
        <begin position="474"/>
        <end position="496"/>
    </location>
</feature>
<dbReference type="HAMAP" id="MF_02078">
    <property type="entry name" value="MurJ_MviN"/>
    <property type="match status" value="1"/>
</dbReference>
<organism evidence="10 11">
    <name type="scientific">candidate division WWE3 bacterium RIFOXYB1_FULL_42_27</name>
    <dbReference type="NCBI Taxonomy" id="1802638"/>
    <lineage>
        <taxon>Bacteria</taxon>
        <taxon>Katanobacteria</taxon>
    </lineage>
</organism>
<feature type="transmembrane region" description="Helical" evidence="8">
    <location>
        <begin position="268"/>
        <end position="296"/>
    </location>
</feature>
<accession>A0A1F4W3T8</accession>
<feature type="transmembrane region" description="Helical" evidence="8">
    <location>
        <begin position="217"/>
        <end position="240"/>
    </location>
</feature>
<proteinExistence type="inferred from homology"/>
<keyword evidence="2 8" id="KW-1003">Cell membrane</keyword>
<dbReference type="PIRSF" id="PIRSF002869">
    <property type="entry name" value="MviN"/>
    <property type="match status" value="1"/>
</dbReference>
<comment type="function">
    <text evidence="8 9">Involved in peptidoglycan biosynthesis. Transports lipid-linked peptidoglycan precursors from the inner to the outer leaflet of the cytoplasmic membrane.</text>
</comment>
<dbReference type="NCBIfam" id="TIGR01695">
    <property type="entry name" value="murJ_mviN"/>
    <property type="match status" value="1"/>
</dbReference>
<keyword evidence="8 9" id="KW-0961">Cell wall biogenesis/degradation</keyword>
<dbReference type="PANTHER" id="PTHR47019">
    <property type="entry name" value="LIPID II FLIPPASE MURJ"/>
    <property type="match status" value="1"/>
</dbReference>
<dbReference type="Proteomes" id="UP000177955">
    <property type="component" value="Unassembled WGS sequence"/>
</dbReference>
<feature type="transmembrane region" description="Helical" evidence="8">
    <location>
        <begin position="302"/>
        <end position="324"/>
    </location>
</feature>
<evidence type="ECO:0000313" key="11">
    <source>
        <dbReference type="Proteomes" id="UP000177955"/>
    </source>
</evidence>
<evidence type="ECO:0000256" key="6">
    <source>
        <dbReference type="ARBA" id="ARBA00022989"/>
    </source>
</evidence>
<keyword evidence="6 8" id="KW-1133">Transmembrane helix</keyword>
<keyword evidence="5 8" id="KW-0573">Peptidoglycan synthesis</keyword>
<keyword evidence="7 8" id="KW-0472">Membrane</keyword>
<feature type="transmembrane region" description="Helical" evidence="8">
    <location>
        <begin position="124"/>
        <end position="145"/>
    </location>
</feature>
<keyword evidence="4 8" id="KW-0133">Cell shape</keyword>
<sequence>MITYLRTNSTFFAPRKSMALDINKTQLNGVLLKTQNTILSAAFIIAASNGVNAILGFLKGRLLAHYFGVSNELAVFYTADRIPNMVYSVLIVGAVSTVFIPIFAEGLKKNKEEANKTASSMITVTLGFFLILTVAVLCLAKPLFNIVSLGKFTPEEAALGVTLMRIMMLSQILLVLGSLATSILQTFKYFLVTALAPLAYSTGMVLGIVLLSEKYGIYAPAFGVAAGALFHFALQLPALLKTDFVFIPKINLSDKGLRKMARLIPPRIISVLLANLIQVINNSLAILVSTSSVIYLKFALQLQSFPVSLFGISLGAASLPTLATQSEKEDLGKFKETFTTSLMQMLYLVLPLSMILLVLRGPVVRIVYGVSNFPWEATLKTSYTLAFFSVSIFAQSTNYLLTRAFYALKDTKTPVIVSLFTTALNVLLSLYFVTWLKFGVWSVALSFSITSLIDMVLLFYLLHKQIGEFEIEKILVPFTKISYATLIMGLALYIPVKLLDRYIFDTTRTINLLGLVSIAGIFSIATYFFITTHMRVKEVDLFYKLIKRLTPIKKGVPYLPEEEQVV</sequence>
<feature type="transmembrane region" description="Helical" evidence="8">
    <location>
        <begin position="345"/>
        <end position="363"/>
    </location>
</feature>
<evidence type="ECO:0000256" key="4">
    <source>
        <dbReference type="ARBA" id="ARBA00022960"/>
    </source>
</evidence>
<feature type="transmembrane region" description="Helical" evidence="8">
    <location>
        <begin position="85"/>
        <end position="104"/>
    </location>
</feature>
<evidence type="ECO:0000256" key="8">
    <source>
        <dbReference type="HAMAP-Rule" id="MF_02078"/>
    </source>
</evidence>
<reference evidence="10 11" key="1">
    <citation type="journal article" date="2016" name="Nat. Commun.">
        <title>Thousands of microbial genomes shed light on interconnected biogeochemical processes in an aquifer system.</title>
        <authorList>
            <person name="Anantharaman K."/>
            <person name="Brown C.T."/>
            <person name="Hug L.A."/>
            <person name="Sharon I."/>
            <person name="Castelle C.J."/>
            <person name="Probst A.J."/>
            <person name="Thomas B.C."/>
            <person name="Singh A."/>
            <person name="Wilkins M.J."/>
            <person name="Karaoz U."/>
            <person name="Brodie E.L."/>
            <person name="Williams K.H."/>
            <person name="Hubbard S.S."/>
            <person name="Banfield J.F."/>
        </authorList>
    </citation>
    <scope>NUCLEOTIDE SEQUENCE [LARGE SCALE GENOMIC DNA]</scope>
</reference>
<evidence type="ECO:0000256" key="3">
    <source>
        <dbReference type="ARBA" id="ARBA00022692"/>
    </source>
</evidence>
<feature type="transmembrane region" description="Helical" evidence="8">
    <location>
        <begin position="383"/>
        <end position="401"/>
    </location>
</feature>
<protein>
    <recommendedName>
        <fullName evidence="8">Probable lipid II flippase MurJ</fullName>
    </recommendedName>
</protein>
<comment type="subcellular location">
    <subcellularLocation>
        <location evidence="1 8">Cell membrane</location>
        <topology evidence="1 8">Multi-pass membrane protein</topology>
    </subcellularLocation>
</comment>
<evidence type="ECO:0000256" key="2">
    <source>
        <dbReference type="ARBA" id="ARBA00022475"/>
    </source>
</evidence>
<feature type="transmembrane region" description="Helical" evidence="8">
    <location>
        <begin position="157"/>
        <end position="177"/>
    </location>
</feature>
<dbReference type="CDD" id="cd13123">
    <property type="entry name" value="MATE_MurJ_like"/>
    <property type="match status" value="1"/>
</dbReference>
<feature type="transmembrane region" description="Helical" evidence="8">
    <location>
        <begin position="413"/>
        <end position="432"/>
    </location>
</feature>
<dbReference type="PRINTS" id="PR01806">
    <property type="entry name" value="VIRFACTRMVIN"/>
</dbReference>
<feature type="transmembrane region" description="Helical" evidence="8">
    <location>
        <begin position="508"/>
        <end position="530"/>
    </location>
</feature>